<feature type="domain" description="Pyrroline-5-carboxylate reductase dimerisation" evidence="13">
    <location>
        <begin position="162"/>
        <end position="266"/>
    </location>
</feature>
<dbReference type="EC" id="1.5.1.2" evidence="9 10"/>
<keyword evidence="4 9" id="KW-0028">Amino-acid biosynthesis</keyword>
<dbReference type="NCBIfam" id="TIGR00112">
    <property type="entry name" value="proC"/>
    <property type="match status" value="1"/>
</dbReference>
<evidence type="ECO:0000256" key="6">
    <source>
        <dbReference type="ARBA" id="ARBA00022857"/>
    </source>
</evidence>
<evidence type="ECO:0000256" key="7">
    <source>
        <dbReference type="ARBA" id="ARBA00023002"/>
    </source>
</evidence>
<dbReference type="PANTHER" id="PTHR11645">
    <property type="entry name" value="PYRROLINE-5-CARBOXYLATE REDUCTASE"/>
    <property type="match status" value="1"/>
</dbReference>
<organism evidence="14 15">
    <name type="scientific">Jeotgalibaca ciconiae</name>
    <dbReference type="NCBI Taxonomy" id="2496265"/>
    <lineage>
        <taxon>Bacteria</taxon>
        <taxon>Bacillati</taxon>
        <taxon>Bacillota</taxon>
        <taxon>Bacilli</taxon>
        <taxon>Lactobacillales</taxon>
        <taxon>Carnobacteriaceae</taxon>
        <taxon>Jeotgalibaca</taxon>
    </lineage>
</organism>
<feature type="binding site" evidence="11">
    <location>
        <begin position="8"/>
        <end position="13"/>
    </location>
    <ligand>
        <name>NADP(+)</name>
        <dbReference type="ChEBI" id="CHEBI:58349"/>
    </ligand>
</feature>
<accession>A0A3S9HC85</accession>
<evidence type="ECO:0000313" key="15">
    <source>
        <dbReference type="Proteomes" id="UP000273326"/>
    </source>
</evidence>
<dbReference type="Pfam" id="PF14748">
    <property type="entry name" value="P5CR_dimer"/>
    <property type="match status" value="1"/>
</dbReference>
<evidence type="ECO:0000256" key="2">
    <source>
        <dbReference type="ARBA" id="ARBA00005525"/>
    </source>
</evidence>
<dbReference type="InterPro" id="IPR029036">
    <property type="entry name" value="P5CR_dimer"/>
</dbReference>
<keyword evidence="5 9" id="KW-0641">Proline biosynthesis</keyword>
<comment type="catalytic activity">
    <reaction evidence="9">
        <text>L-proline + NAD(+) = (S)-1-pyrroline-5-carboxylate + NADH + 2 H(+)</text>
        <dbReference type="Rhea" id="RHEA:14105"/>
        <dbReference type="ChEBI" id="CHEBI:15378"/>
        <dbReference type="ChEBI" id="CHEBI:17388"/>
        <dbReference type="ChEBI" id="CHEBI:57540"/>
        <dbReference type="ChEBI" id="CHEBI:57945"/>
        <dbReference type="ChEBI" id="CHEBI:60039"/>
        <dbReference type="EC" id="1.5.1.2"/>
    </reaction>
</comment>
<evidence type="ECO:0000256" key="9">
    <source>
        <dbReference type="HAMAP-Rule" id="MF_01925"/>
    </source>
</evidence>
<evidence type="ECO:0000256" key="4">
    <source>
        <dbReference type="ARBA" id="ARBA00022605"/>
    </source>
</evidence>
<feature type="binding site" evidence="11">
    <location>
        <position position="57"/>
    </location>
    <ligand>
        <name>NADPH</name>
        <dbReference type="ChEBI" id="CHEBI:57783"/>
    </ligand>
</feature>
<name>A0A3S9HC85_9LACT</name>
<dbReference type="InterPro" id="IPR036291">
    <property type="entry name" value="NAD(P)-bd_dom_sf"/>
</dbReference>
<dbReference type="HAMAP" id="MF_01925">
    <property type="entry name" value="P5C_reductase"/>
    <property type="match status" value="1"/>
</dbReference>
<dbReference type="FunFam" id="3.40.50.720:FF:000190">
    <property type="entry name" value="Pyrroline-5-carboxylate reductase"/>
    <property type="match status" value="1"/>
</dbReference>
<evidence type="ECO:0000256" key="11">
    <source>
        <dbReference type="PIRSR" id="PIRSR000193-1"/>
    </source>
</evidence>
<dbReference type="AlphaFoldDB" id="A0A3S9HC85"/>
<dbReference type="InterPro" id="IPR008927">
    <property type="entry name" value="6-PGluconate_DH-like_C_sf"/>
</dbReference>
<sequence length="270" mass="28458">MDKVIGFIGTGNMGAAIIKGLLDTGFASPGNIVASRRNQLALDKLKSESGIQTTSNNTLVASKADILFIAVKPNVYESIIEEVRTFIKADAVIVNIAAGKSIHFIEDTFQKPVKVARAMPNTPALVGEGMIGICFNEEMEKTEREYIVELFSSIGKVEVVAESLLDAVVGVSGSSPAILYMIIEAMADGAVKSGMPRQQAYTFAAQAMLGSAKMVLETGIHPGELKDQVCSPGGTTIEAVTKAEETGLRSSILAAVEAAVAKSVEMTKES</sequence>
<evidence type="ECO:0000259" key="13">
    <source>
        <dbReference type="Pfam" id="PF14748"/>
    </source>
</evidence>
<evidence type="ECO:0000256" key="10">
    <source>
        <dbReference type="NCBIfam" id="TIGR00112"/>
    </source>
</evidence>
<comment type="subcellular location">
    <subcellularLocation>
        <location evidence="1 9">Cytoplasm</location>
    </subcellularLocation>
</comment>
<comment type="catalytic activity">
    <reaction evidence="9">
        <text>L-proline + NADP(+) = (S)-1-pyrroline-5-carboxylate + NADPH + 2 H(+)</text>
        <dbReference type="Rhea" id="RHEA:14109"/>
        <dbReference type="ChEBI" id="CHEBI:15378"/>
        <dbReference type="ChEBI" id="CHEBI:17388"/>
        <dbReference type="ChEBI" id="CHEBI:57783"/>
        <dbReference type="ChEBI" id="CHEBI:58349"/>
        <dbReference type="ChEBI" id="CHEBI:60039"/>
        <dbReference type="EC" id="1.5.1.2"/>
    </reaction>
</comment>
<dbReference type="GO" id="GO:0004735">
    <property type="term" value="F:pyrroline-5-carboxylate reductase activity"/>
    <property type="evidence" value="ECO:0007669"/>
    <property type="project" value="UniProtKB-UniRule"/>
</dbReference>
<evidence type="ECO:0000256" key="5">
    <source>
        <dbReference type="ARBA" id="ARBA00022650"/>
    </source>
</evidence>
<keyword evidence="7 9" id="KW-0560">Oxidoreductase</keyword>
<reference evidence="15" key="1">
    <citation type="submission" date="2018-12" db="EMBL/GenBank/DDBJ databases">
        <title>Complete genome sequencing of Jeotgalibaca sp. H21T32.</title>
        <authorList>
            <person name="Bae J.-W."/>
            <person name="Lee S.-Y."/>
        </authorList>
    </citation>
    <scope>NUCLEOTIDE SEQUENCE [LARGE SCALE GENOMIC DNA]</scope>
    <source>
        <strain evidence="15">H21T32</strain>
    </source>
</reference>
<keyword evidence="15" id="KW-1185">Reference proteome</keyword>
<keyword evidence="3 9" id="KW-0963">Cytoplasm</keyword>
<evidence type="ECO:0000313" key="14">
    <source>
        <dbReference type="EMBL" id="AZP04980.1"/>
    </source>
</evidence>
<dbReference type="EMBL" id="CP034465">
    <property type="protein sequence ID" value="AZP04980.1"/>
    <property type="molecule type" value="Genomic_DNA"/>
</dbReference>
<protein>
    <recommendedName>
        <fullName evidence="9 10">Pyrroline-5-carboxylate reductase</fullName>
        <shortName evidence="9">P5C reductase</shortName>
        <shortName evidence="9">P5CR</shortName>
        <ecNumber evidence="9 10">1.5.1.2</ecNumber>
    </recommendedName>
    <alternativeName>
        <fullName evidence="9">PCA reductase</fullName>
    </alternativeName>
</protein>
<evidence type="ECO:0000256" key="1">
    <source>
        <dbReference type="ARBA" id="ARBA00004496"/>
    </source>
</evidence>
<comment type="pathway">
    <text evidence="9">Amino-acid biosynthesis; L-proline biosynthesis; L-proline from L-glutamate 5-semialdehyde: step 1/1.</text>
</comment>
<gene>
    <name evidence="9 14" type="primary">proC</name>
    <name evidence="14" type="ORF">EJN90_10185</name>
</gene>
<keyword evidence="6 9" id="KW-0521">NADP</keyword>
<dbReference type="PIRSF" id="PIRSF000193">
    <property type="entry name" value="Pyrrol-5-carb_rd"/>
    <property type="match status" value="1"/>
</dbReference>
<dbReference type="SUPFAM" id="SSF51735">
    <property type="entry name" value="NAD(P)-binding Rossmann-fold domains"/>
    <property type="match status" value="1"/>
</dbReference>
<dbReference type="PANTHER" id="PTHR11645:SF0">
    <property type="entry name" value="PYRROLINE-5-CARBOXYLATE REDUCTASE 3"/>
    <property type="match status" value="1"/>
</dbReference>
<dbReference type="Proteomes" id="UP000273326">
    <property type="component" value="Chromosome"/>
</dbReference>
<dbReference type="SUPFAM" id="SSF48179">
    <property type="entry name" value="6-phosphogluconate dehydrogenase C-terminal domain-like"/>
    <property type="match status" value="1"/>
</dbReference>
<dbReference type="OrthoDB" id="9805754at2"/>
<proteinExistence type="inferred from homology"/>
<dbReference type="RefSeq" id="WP_126110912.1">
    <property type="nucleotide sequence ID" value="NZ_CP034465.1"/>
</dbReference>
<evidence type="ECO:0000256" key="3">
    <source>
        <dbReference type="ARBA" id="ARBA00022490"/>
    </source>
</evidence>
<evidence type="ECO:0000259" key="12">
    <source>
        <dbReference type="Pfam" id="PF03807"/>
    </source>
</evidence>
<dbReference type="InterPro" id="IPR028939">
    <property type="entry name" value="P5C_Rdtase_cat_N"/>
</dbReference>
<evidence type="ECO:0000256" key="8">
    <source>
        <dbReference type="ARBA" id="ARBA00058118"/>
    </source>
</evidence>
<feature type="binding site" evidence="11">
    <location>
        <begin position="70"/>
        <end position="73"/>
    </location>
    <ligand>
        <name>NADP(+)</name>
        <dbReference type="ChEBI" id="CHEBI:58349"/>
    </ligand>
</feature>
<dbReference type="Pfam" id="PF03807">
    <property type="entry name" value="F420_oxidored"/>
    <property type="match status" value="1"/>
</dbReference>
<dbReference type="Gene3D" id="1.10.3730.10">
    <property type="entry name" value="ProC C-terminal domain-like"/>
    <property type="match status" value="1"/>
</dbReference>
<dbReference type="UniPathway" id="UPA00098">
    <property type="reaction ID" value="UER00361"/>
</dbReference>
<dbReference type="GO" id="GO:0055129">
    <property type="term" value="P:L-proline biosynthetic process"/>
    <property type="evidence" value="ECO:0007669"/>
    <property type="project" value="UniProtKB-UniRule"/>
</dbReference>
<dbReference type="KEGG" id="jeh:EJN90_10185"/>
<comment type="function">
    <text evidence="8 9">Catalyzes the reduction of 1-pyrroline-5-carboxylate (PCA) to L-proline.</text>
</comment>
<feature type="domain" description="Pyrroline-5-carboxylate reductase catalytic N-terminal" evidence="12">
    <location>
        <begin position="5"/>
        <end position="99"/>
    </location>
</feature>
<dbReference type="GO" id="GO:0005737">
    <property type="term" value="C:cytoplasm"/>
    <property type="evidence" value="ECO:0007669"/>
    <property type="project" value="UniProtKB-SubCell"/>
</dbReference>
<dbReference type="Gene3D" id="3.40.50.720">
    <property type="entry name" value="NAD(P)-binding Rossmann-like Domain"/>
    <property type="match status" value="1"/>
</dbReference>
<comment type="similarity">
    <text evidence="2 9">Belongs to the pyrroline-5-carboxylate reductase family.</text>
</comment>
<dbReference type="InterPro" id="IPR000304">
    <property type="entry name" value="Pyrroline-COOH_reductase"/>
</dbReference>
<dbReference type="FunFam" id="1.10.3730.10:FF:000001">
    <property type="entry name" value="Pyrroline-5-carboxylate reductase"/>
    <property type="match status" value="1"/>
</dbReference>